<reference evidence="2 3" key="1">
    <citation type="submission" date="2018-05" db="EMBL/GenBank/DDBJ databases">
        <title>Evolution of GPA BGCs.</title>
        <authorList>
            <person name="Waglechner N."/>
            <person name="Wright G.D."/>
        </authorList>
    </citation>
    <scope>NUCLEOTIDE SEQUENCE [LARGE SCALE GENOMIC DNA]</scope>
    <source>
        <strain evidence="2 3">A82846</strain>
    </source>
</reference>
<dbReference type="EMBL" id="QHKI01000008">
    <property type="protein sequence ID" value="RSM86490.1"/>
    <property type="molecule type" value="Genomic_DNA"/>
</dbReference>
<keyword evidence="1" id="KW-1133">Transmembrane helix</keyword>
<proteinExistence type="predicted"/>
<organism evidence="2 3">
    <name type="scientific">Kibdelosporangium aridum</name>
    <dbReference type="NCBI Taxonomy" id="2030"/>
    <lineage>
        <taxon>Bacteria</taxon>
        <taxon>Bacillati</taxon>
        <taxon>Actinomycetota</taxon>
        <taxon>Actinomycetes</taxon>
        <taxon>Pseudonocardiales</taxon>
        <taxon>Pseudonocardiaceae</taxon>
        <taxon>Kibdelosporangium</taxon>
    </lineage>
</organism>
<feature type="transmembrane region" description="Helical" evidence="1">
    <location>
        <begin position="59"/>
        <end position="79"/>
    </location>
</feature>
<feature type="transmembrane region" description="Helical" evidence="1">
    <location>
        <begin position="33"/>
        <end position="52"/>
    </location>
</feature>
<dbReference type="InterPro" id="IPR058534">
    <property type="entry name" value="YjdF"/>
</dbReference>
<dbReference type="AlphaFoldDB" id="A0A428ZEU5"/>
<evidence type="ECO:0000313" key="3">
    <source>
        <dbReference type="Proteomes" id="UP000287547"/>
    </source>
</evidence>
<feature type="transmembrane region" description="Helical" evidence="1">
    <location>
        <begin position="99"/>
        <end position="116"/>
    </location>
</feature>
<dbReference type="RefSeq" id="WP_037270287.1">
    <property type="nucleotide sequence ID" value="NZ_QHKI01000008.1"/>
</dbReference>
<protein>
    <submittedName>
        <fullName evidence="2">DUF2238 domain-containing protein</fullName>
    </submittedName>
</protein>
<dbReference type="Pfam" id="PF09997">
    <property type="entry name" value="DUF2238"/>
    <property type="match status" value="1"/>
</dbReference>
<dbReference type="InterPro" id="IPR014509">
    <property type="entry name" value="YjdF-like"/>
</dbReference>
<gene>
    <name evidence="2" type="ORF">DMH04_12535</name>
</gene>
<feature type="transmembrane region" description="Helical" evidence="1">
    <location>
        <begin position="174"/>
        <end position="192"/>
    </location>
</feature>
<dbReference type="OrthoDB" id="9786473at2"/>
<keyword evidence="1" id="KW-0812">Transmembrane</keyword>
<dbReference type="PIRSF" id="PIRSF020606">
    <property type="entry name" value="UCP020606"/>
    <property type="match status" value="1"/>
</dbReference>
<dbReference type="Proteomes" id="UP000287547">
    <property type="component" value="Unassembled WGS sequence"/>
</dbReference>
<evidence type="ECO:0000256" key="1">
    <source>
        <dbReference type="SAM" id="Phobius"/>
    </source>
</evidence>
<evidence type="ECO:0000313" key="2">
    <source>
        <dbReference type="EMBL" id="RSM86490.1"/>
    </source>
</evidence>
<keyword evidence="1" id="KW-0472">Membrane</keyword>
<accession>A0A428ZEU5</accession>
<name>A0A428ZEU5_KIBAR</name>
<comment type="caution">
    <text evidence="2">The sequence shown here is derived from an EMBL/GenBank/DDBJ whole genome shotgun (WGS) entry which is preliminary data.</text>
</comment>
<sequence>MDVAVRRHPQVLLVVVVAAVAVSAVAPRSYGTWFLEIAPIAVAVPVLVLTYSRFQFTPLAYWALAVAGLLIALGAHYTYSEVPFGMWMKDWFGFERNHYDRIGHVAQGAVAAIVIRELLLRLTPLTRGFWLFAVVGFVCLGISGGFEVGEALAGALTGQAGDAYLGTQGDQLDAQWDMVCALCGALGAQLLLGRAHDRQIKS</sequence>
<feature type="transmembrane region" description="Helical" evidence="1">
    <location>
        <begin position="128"/>
        <end position="146"/>
    </location>
</feature>